<evidence type="ECO:0000256" key="4">
    <source>
        <dbReference type="ARBA" id="ARBA00022827"/>
    </source>
</evidence>
<evidence type="ECO:0000313" key="7">
    <source>
        <dbReference type="EMBL" id="GBR16805.1"/>
    </source>
</evidence>
<keyword evidence="5" id="KW-0560">Oxidoreductase</keyword>
<keyword evidence="3" id="KW-0285">Flavoprotein</keyword>
<dbReference type="EMBL" id="BAQW01000013">
    <property type="protein sequence ID" value="GBR16805.1"/>
    <property type="molecule type" value="Genomic_DNA"/>
</dbReference>
<organism evidence="7 8">
    <name type="scientific">Gluconobacter frateurii NRIC 0228</name>
    <dbReference type="NCBI Taxonomy" id="1307946"/>
    <lineage>
        <taxon>Bacteria</taxon>
        <taxon>Pseudomonadati</taxon>
        <taxon>Pseudomonadota</taxon>
        <taxon>Alphaproteobacteria</taxon>
        <taxon>Acetobacterales</taxon>
        <taxon>Acetobacteraceae</taxon>
        <taxon>Gluconobacter</taxon>
    </lineage>
</organism>
<dbReference type="Gene3D" id="3.50.50.100">
    <property type="match status" value="1"/>
</dbReference>
<dbReference type="Pfam" id="PF07992">
    <property type="entry name" value="Pyr_redox_2"/>
    <property type="match status" value="1"/>
</dbReference>
<protein>
    <submittedName>
        <fullName evidence="7">NADH dehydrogenase</fullName>
    </submittedName>
</protein>
<evidence type="ECO:0000256" key="2">
    <source>
        <dbReference type="ARBA" id="ARBA00005272"/>
    </source>
</evidence>
<evidence type="ECO:0000313" key="8">
    <source>
        <dbReference type="Proteomes" id="UP001061070"/>
    </source>
</evidence>
<comment type="similarity">
    <text evidence="2">Belongs to the NADH dehydrogenase family.</text>
</comment>
<sequence>MKLDVTKDLYFQKIQILIIELLNTIPKTRSIPFGILLARGLKRMASKPEILIVGGGVAGLSLATRLGKTMGRHGRARITLIDKSFSHVWKPMLHCFASGTVSNENDRVNFISQASGHHFEFWPGEVVSIDREKREVVLSPLHASDGSVVLESRSIRYDTIVIAIGSCANDFGTPGVKDHCLSIDNLVEANVFNEKFRMELLRAFANNSELDIAIVGGGATGTQLAAELHKALEIVGPYNLHAFGGPPPKLRVTLLQSGARILPAFPESVSEAAQKELESIGVTVRTSARVAAADATGFTLKDGSHVTAKLRVWAAGVKAPQVTTTYGGLPLNRTGQILTHPNLCSIDDDRIFAVGDCSFISDDPLPATAQVARQQARHLARHLPAFIENGQPVPGCVFHNKGAIVALGKYNGWAALPGGTVWGGGISHGLSARLGHAMLYRQHQVELFGLYRGLISCYSNWVETFVRPSIRLD</sequence>
<evidence type="ECO:0000256" key="3">
    <source>
        <dbReference type="ARBA" id="ARBA00022630"/>
    </source>
</evidence>
<dbReference type="PRINTS" id="PR00411">
    <property type="entry name" value="PNDRDTASEI"/>
</dbReference>
<dbReference type="PRINTS" id="PR00368">
    <property type="entry name" value="FADPNR"/>
</dbReference>
<accession>A0ABQ0QFA6</accession>
<name>A0ABQ0QFA6_9PROT</name>
<dbReference type="InterPro" id="IPR023753">
    <property type="entry name" value="FAD/NAD-binding_dom"/>
</dbReference>
<evidence type="ECO:0000256" key="5">
    <source>
        <dbReference type="ARBA" id="ARBA00023002"/>
    </source>
</evidence>
<gene>
    <name evidence="7" type="ORF">AA0228_2871</name>
</gene>
<evidence type="ECO:0000256" key="1">
    <source>
        <dbReference type="ARBA" id="ARBA00001974"/>
    </source>
</evidence>
<proteinExistence type="inferred from homology"/>
<reference evidence="7" key="1">
    <citation type="submission" date="2013-04" db="EMBL/GenBank/DDBJ databases">
        <title>The genome sequencing project of 58 acetic acid bacteria.</title>
        <authorList>
            <person name="Okamoto-Kainuma A."/>
            <person name="Ishikawa M."/>
            <person name="Umino S."/>
            <person name="Koizumi Y."/>
            <person name="Shiwa Y."/>
            <person name="Yoshikawa H."/>
            <person name="Matsutani M."/>
            <person name="Matsushita K."/>
        </authorList>
    </citation>
    <scope>NUCLEOTIDE SEQUENCE</scope>
    <source>
        <strain evidence="7">NRIC 0228</strain>
    </source>
</reference>
<dbReference type="SUPFAM" id="SSF51905">
    <property type="entry name" value="FAD/NAD(P)-binding domain"/>
    <property type="match status" value="1"/>
</dbReference>
<dbReference type="InterPro" id="IPR036188">
    <property type="entry name" value="FAD/NAD-bd_sf"/>
</dbReference>
<dbReference type="InterPro" id="IPR051169">
    <property type="entry name" value="NADH-Q_oxidoreductase"/>
</dbReference>
<comment type="cofactor">
    <cofactor evidence="1">
        <name>FAD</name>
        <dbReference type="ChEBI" id="CHEBI:57692"/>
    </cofactor>
</comment>
<dbReference type="PANTHER" id="PTHR42913">
    <property type="entry name" value="APOPTOSIS-INDUCING FACTOR 1"/>
    <property type="match status" value="1"/>
</dbReference>
<keyword evidence="4" id="KW-0274">FAD</keyword>
<dbReference type="PANTHER" id="PTHR42913:SF3">
    <property type="entry name" value="64 KDA MITOCHONDRIAL NADH DEHYDROGENASE (EUROFUNG)"/>
    <property type="match status" value="1"/>
</dbReference>
<feature type="domain" description="FAD/NAD(P)-binding" evidence="6">
    <location>
        <begin position="49"/>
        <end position="376"/>
    </location>
</feature>
<dbReference type="Proteomes" id="UP001061070">
    <property type="component" value="Unassembled WGS sequence"/>
</dbReference>
<keyword evidence="8" id="KW-1185">Reference proteome</keyword>
<comment type="caution">
    <text evidence="7">The sequence shown here is derived from an EMBL/GenBank/DDBJ whole genome shotgun (WGS) entry which is preliminary data.</text>
</comment>
<evidence type="ECO:0000259" key="6">
    <source>
        <dbReference type="Pfam" id="PF07992"/>
    </source>
</evidence>